<reference evidence="1 2" key="1">
    <citation type="submission" date="2018-11" db="EMBL/GenBank/DDBJ databases">
        <authorList>
            <consortium name="Pathogen Informatics"/>
        </authorList>
    </citation>
    <scope>NUCLEOTIDE SEQUENCE [LARGE SCALE GENOMIC DNA]</scope>
    <source>
        <strain evidence="1 2">Zambia</strain>
    </source>
</reference>
<dbReference type="EMBL" id="UZAI01001113">
    <property type="protein sequence ID" value="VDO59006.1"/>
    <property type="molecule type" value="Genomic_DNA"/>
</dbReference>
<organism evidence="1 2">
    <name type="scientific">Schistosoma margrebowiei</name>
    <dbReference type="NCBI Taxonomy" id="48269"/>
    <lineage>
        <taxon>Eukaryota</taxon>
        <taxon>Metazoa</taxon>
        <taxon>Spiralia</taxon>
        <taxon>Lophotrochozoa</taxon>
        <taxon>Platyhelminthes</taxon>
        <taxon>Trematoda</taxon>
        <taxon>Digenea</taxon>
        <taxon>Strigeidida</taxon>
        <taxon>Schistosomatoidea</taxon>
        <taxon>Schistosomatidae</taxon>
        <taxon>Schistosoma</taxon>
    </lineage>
</organism>
<proteinExistence type="predicted"/>
<sequence>MKSYLQTMNVFSLHETIKQEFLRKQADLFNLNDGMIFWFVINMIRF</sequence>
<accession>A0A3P7WEB4</accession>
<name>A0A3P7WEB4_9TREM</name>
<keyword evidence="2" id="KW-1185">Reference proteome</keyword>
<dbReference type="AlphaFoldDB" id="A0A3P7WEB4"/>
<evidence type="ECO:0000313" key="1">
    <source>
        <dbReference type="EMBL" id="VDO59006.1"/>
    </source>
</evidence>
<protein>
    <submittedName>
        <fullName evidence="1">Uncharacterized protein</fullName>
    </submittedName>
</protein>
<evidence type="ECO:0000313" key="2">
    <source>
        <dbReference type="Proteomes" id="UP000277204"/>
    </source>
</evidence>
<dbReference type="Proteomes" id="UP000277204">
    <property type="component" value="Unassembled WGS sequence"/>
</dbReference>
<gene>
    <name evidence="1" type="ORF">SMRZ_LOCUS3739</name>
</gene>